<reference evidence="1 2" key="1">
    <citation type="submission" date="2019-07" db="EMBL/GenBank/DDBJ databases">
        <authorList>
            <person name="Jastrzebski P J."/>
            <person name="Paukszto L."/>
            <person name="Jastrzebski P J."/>
        </authorList>
    </citation>
    <scope>NUCLEOTIDE SEQUENCE [LARGE SCALE GENOMIC DNA]</scope>
    <source>
        <strain evidence="1 2">WMS-il1</strain>
    </source>
</reference>
<dbReference type="Proteomes" id="UP000321570">
    <property type="component" value="Unassembled WGS sequence"/>
</dbReference>
<dbReference type="EMBL" id="CABIJS010000036">
    <property type="protein sequence ID" value="VUZ40637.1"/>
    <property type="molecule type" value="Genomic_DNA"/>
</dbReference>
<keyword evidence="2" id="KW-1185">Reference proteome</keyword>
<organism evidence="1 2">
    <name type="scientific">Hymenolepis diminuta</name>
    <name type="common">Rat tapeworm</name>
    <dbReference type="NCBI Taxonomy" id="6216"/>
    <lineage>
        <taxon>Eukaryota</taxon>
        <taxon>Metazoa</taxon>
        <taxon>Spiralia</taxon>
        <taxon>Lophotrochozoa</taxon>
        <taxon>Platyhelminthes</taxon>
        <taxon>Cestoda</taxon>
        <taxon>Eucestoda</taxon>
        <taxon>Cyclophyllidea</taxon>
        <taxon>Hymenolepididae</taxon>
        <taxon>Hymenolepis</taxon>
    </lineage>
</organism>
<accession>A0A564Y053</accession>
<sequence>ISHRSEKVSIPRTIVADTTWSSLILTSLISTGPSFSYNRPDQLRHAYGFAPMRVLTQSLDNK</sequence>
<name>A0A564Y053_HYMDI</name>
<gene>
    <name evidence="1" type="ORF">WMSIL1_LOCUS1632</name>
</gene>
<proteinExistence type="predicted"/>
<protein>
    <submittedName>
        <fullName evidence="1">Uncharacterized protein</fullName>
    </submittedName>
</protein>
<evidence type="ECO:0000313" key="1">
    <source>
        <dbReference type="EMBL" id="VUZ40637.1"/>
    </source>
</evidence>
<feature type="non-terminal residue" evidence="1">
    <location>
        <position position="1"/>
    </location>
</feature>
<evidence type="ECO:0000313" key="2">
    <source>
        <dbReference type="Proteomes" id="UP000321570"/>
    </source>
</evidence>
<dbReference type="AlphaFoldDB" id="A0A564Y053"/>